<protein>
    <submittedName>
        <fullName evidence="1">Uncharacterized protein</fullName>
    </submittedName>
</protein>
<dbReference type="Proteomes" id="UP000653231">
    <property type="component" value="Unassembled WGS sequence"/>
</dbReference>
<sequence>MAEPPEIGGCAGMVPANHLRMRADVDIALANSRPKSVERIRLLQSVRGS</sequence>
<evidence type="ECO:0000313" key="1">
    <source>
        <dbReference type="EMBL" id="MBD3145154.1"/>
    </source>
</evidence>
<reference evidence="1 2" key="1">
    <citation type="submission" date="2020-09" db="EMBL/GenBank/DDBJ databases">
        <title>Actinomycete isolated from the Camponotus japonicus Mayr.</title>
        <authorList>
            <person name="Gong X."/>
        </authorList>
    </citation>
    <scope>NUCLEOTIDE SEQUENCE [LARGE SCALE GENOMIC DNA]</scope>
    <source>
        <strain evidence="1 2">2C-HV3</strain>
    </source>
</reference>
<evidence type="ECO:0000313" key="2">
    <source>
        <dbReference type="Proteomes" id="UP000653231"/>
    </source>
</evidence>
<organism evidence="1 2">
    <name type="scientific">Microbispora bryophytorum subsp. camponoti</name>
    <dbReference type="NCBI Taxonomy" id="1677852"/>
    <lineage>
        <taxon>Bacteria</taxon>
        <taxon>Bacillati</taxon>
        <taxon>Actinomycetota</taxon>
        <taxon>Actinomycetes</taxon>
        <taxon>Streptosporangiales</taxon>
        <taxon>Streptosporangiaceae</taxon>
        <taxon>Microbispora</taxon>
    </lineage>
</organism>
<comment type="caution">
    <text evidence="1">The sequence shown here is derived from an EMBL/GenBank/DDBJ whole genome shotgun (WGS) entry which is preliminary data.</text>
</comment>
<dbReference type="RefSeq" id="WP_191052855.1">
    <property type="nucleotide sequence ID" value="NZ_JACXRZ010000013.1"/>
</dbReference>
<dbReference type="EMBL" id="JACXRZ010000013">
    <property type="protein sequence ID" value="MBD3145154.1"/>
    <property type="molecule type" value="Genomic_DNA"/>
</dbReference>
<gene>
    <name evidence="1" type="ORF">IEQ31_18420</name>
</gene>
<proteinExistence type="predicted"/>
<keyword evidence="2" id="KW-1185">Reference proteome</keyword>
<name>A0ABR8L2G6_9ACTN</name>
<accession>A0ABR8L2G6</accession>